<evidence type="ECO:0000313" key="5">
    <source>
        <dbReference type="EMBL" id="MEE3715146.1"/>
    </source>
</evidence>
<keyword evidence="6" id="KW-1185">Reference proteome</keyword>
<keyword evidence="2" id="KW-0547">Nucleotide-binding</keyword>
<name>A0AAW9PX45_9CYAN</name>
<protein>
    <submittedName>
        <fullName evidence="5">GspE/PulE family protein</fullName>
    </submittedName>
</protein>
<dbReference type="SMART" id="SM00382">
    <property type="entry name" value="AAA"/>
    <property type="match status" value="1"/>
</dbReference>
<accession>A0AAW9PX45</accession>
<evidence type="ECO:0000256" key="3">
    <source>
        <dbReference type="ARBA" id="ARBA00022840"/>
    </source>
</evidence>
<dbReference type="InterPro" id="IPR003593">
    <property type="entry name" value="AAA+_ATPase"/>
</dbReference>
<dbReference type="GO" id="GO:0005886">
    <property type="term" value="C:plasma membrane"/>
    <property type="evidence" value="ECO:0007669"/>
    <property type="project" value="TreeGrafter"/>
</dbReference>
<dbReference type="InterPro" id="IPR027417">
    <property type="entry name" value="P-loop_NTPase"/>
</dbReference>
<comment type="similarity">
    <text evidence="1">Belongs to the GSP E family.</text>
</comment>
<dbReference type="GO" id="GO:0005524">
    <property type="term" value="F:ATP binding"/>
    <property type="evidence" value="ECO:0007669"/>
    <property type="project" value="UniProtKB-KW"/>
</dbReference>
<comment type="caution">
    <text evidence="5">The sequence shown here is derived from an EMBL/GenBank/DDBJ whole genome shotgun (WGS) entry which is preliminary data.</text>
</comment>
<feature type="domain" description="AAA+ ATPase" evidence="4">
    <location>
        <begin position="374"/>
        <end position="509"/>
    </location>
</feature>
<evidence type="ECO:0000259" key="4">
    <source>
        <dbReference type="SMART" id="SM00382"/>
    </source>
</evidence>
<dbReference type="InterPro" id="IPR037257">
    <property type="entry name" value="T2SS_E_N_sf"/>
</dbReference>
<evidence type="ECO:0000256" key="1">
    <source>
        <dbReference type="ARBA" id="ARBA00006611"/>
    </source>
</evidence>
<keyword evidence="3" id="KW-0067">ATP-binding</keyword>
<dbReference type="RefSeq" id="WP_330481568.1">
    <property type="nucleotide sequence ID" value="NZ_JAZBJZ010000001.1"/>
</dbReference>
<dbReference type="CDD" id="cd01129">
    <property type="entry name" value="PulE-GspE-like"/>
    <property type="match status" value="1"/>
</dbReference>
<dbReference type="EMBL" id="JAZBJZ010000001">
    <property type="protein sequence ID" value="MEE3715146.1"/>
    <property type="molecule type" value="Genomic_DNA"/>
</dbReference>
<dbReference type="Pfam" id="PF00437">
    <property type="entry name" value="T2SSE"/>
    <property type="match status" value="1"/>
</dbReference>
<organism evidence="5 6">
    <name type="scientific">Tumidithrix elongata BACA0141</name>
    <dbReference type="NCBI Taxonomy" id="2716417"/>
    <lineage>
        <taxon>Bacteria</taxon>
        <taxon>Bacillati</taxon>
        <taxon>Cyanobacteriota</taxon>
        <taxon>Cyanophyceae</taxon>
        <taxon>Pseudanabaenales</taxon>
        <taxon>Pseudanabaenaceae</taxon>
        <taxon>Tumidithrix</taxon>
        <taxon>Tumidithrix elongata</taxon>
    </lineage>
</organism>
<dbReference type="Proteomes" id="UP001333818">
    <property type="component" value="Unassembled WGS sequence"/>
</dbReference>
<dbReference type="SUPFAM" id="SSF52540">
    <property type="entry name" value="P-loop containing nucleoside triphosphate hydrolases"/>
    <property type="match status" value="1"/>
</dbReference>
<sequence length="675" mass="74870">MNTSDQNIPNAASAATKTRAKALAKRGGRTPFESRLIQAGHATTDQFDRAIKDSQDEQIPFLTALERLIGQSLSPDITRYYKRQQLFELRVLHGIEPIDPEVEVDKFDIPTLSGLIDANVITIQVCRECEILPLVKTESTLTVAVVAPESYKVQSELTRLSKGLTIAKRVIAREDYQRIFDDILQFQVNKSAKGEGAISDEDLQVKDDVFGDDSLTDAGDADDELSVGGENSAPIISLVDKILVKALKEGVSDIHIEPQEKDLRIRFRKDGILRESYFLSEGKRLPKSIINAVISRFKIVSNLNIAEKRQPQDGKLKRNFQGRRVDFRVSTCPTQNGEKVVLRILDNSNTQLGLDKLITDPESLKLMQDMARRPFGLILVTGPTGSGKTTTLYSTLAECNDPGVNISTAEDPVEYNLPGLTQCQVIREKGMNFASILRSFLRQDPDVILVGETRDQETAKTAIEAALTGHLVLTTLHTNDAPSAIARLDEMGIEPFMTSTALIGVLAQRLLRKVCDNCRIPYQPTQTDLDAFGLPRSDLDSTFYRANAINRDAILPGQRVCPKCNGSGYKGRVGAYEIMKMTESLQSAINKGATTDLIKEIAVREGMKTLMAYSFDLVRQGLTTLEEVLRVTYTDKGREAEERAKRNKGLECETCNAQLKPEILECPYCTTPRIV</sequence>
<evidence type="ECO:0000256" key="2">
    <source>
        <dbReference type="ARBA" id="ARBA00022741"/>
    </source>
</evidence>
<dbReference type="PANTHER" id="PTHR30258">
    <property type="entry name" value="TYPE II SECRETION SYSTEM PROTEIN GSPE-RELATED"/>
    <property type="match status" value="1"/>
</dbReference>
<proteinExistence type="inferred from homology"/>
<dbReference type="Gene3D" id="3.30.450.90">
    <property type="match status" value="1"/>
</dbReference>
<gene>
    <name evidence="5" type="ORF">V2H45_00140</name>
</gene>
<reference evidence="5" key="1">
    <citation type="submission" date="2024-01" db="EMBL/GenBank/DDBJ databases">
        <title>Bank of Algae and Cyanobacteria of the Azores (BACA) strain genomes.</title>
        <authorList>
            <person name="Luz R."/>
            <person name="Cordeiro R."/>
            <person name="Fonseca A."/>
            <person name="Goncalves V."/>
        </authorList>
    </citation>
    <scope>NUCLEOTIDE SEQUENCE</scope>
    <source>
        <strain evidence="5">BACA0141</strain>
    </source>
</reference>
<evidence type="ECO:0000313" key="6">
    <source>
        <dbReference type="Proteomes" id="UP001333818"/>
    </source>
</evidence>
<dbReference type="AlphaFoldDB" id="A0AAW9PX45"/>
<dbReference type="FunFam" id="3.40.50.300:FF:000398">
    <property type="entry name" value="Type IV pilus assembly ATPase PilB"/>
    <property type="match status" value="1"/>
</dbReference>
<dbReference type="Gene3D" id="3.40.50.300">
    <property type="entry name" value="P-loop containing nucleotide triphosphate hydrolases"/>
    <property type="match status" value="1"/>
</dbReference>
<dbReference type="SUPFAM" id="SSF160246">
    <property type="entry name" value="EspE N-terminal domain-like"/>
    <property type="match status" value="1"/>
</dbReference>
<dbReference type="InterPro" id="IPR001482">
    <property type="entry name" value="T2SS/T4SS_dom"/>
</dbReference>
<dbReference type="GO" id="GO:0016887">
    <property type="term" value="F:ATP hydrolysis activity"/>
    <property type="evidence" value="ECO:0007669"/>
    <property type="project" value="TreeGrafter"/>
</dbReference>
<dbReference type="PANTHER" id="PTHR30258:SF2">
    <property type="entry name" value="COMG OPERON PROTEIN 1"/>
    <property type="match status" value="1"/>
</dbReference>